<dbReference type="InterPro" id="IPR052394">
    <property type="entry name" value="LRR-containing"/>
</dbReference>
<dbReference type="Proteomes" id="UP000266673">
    <property type="component" value="Unassembled WGS sequence"/>
</dbReference>
<dbReference type="SMART" id="SM00368">
    <property type="entry name" value="LRR_RI"/>
    <property type="match status" value="3"/>
</dbReference>
<name>A0A397UJV0_9GLOM</name>
<dbReference type="PANTHER" id="PTHR24114">
    <property type="entry name" value="LEUCINE RICH REPEAT FAMILY PROTEIN"/>
    <property type="match status" value="1"/>
</dbReference>
<accession>A0A397UJV0</accession>
<reference evidence="1 2" key="1">
    <citation type="submission" date="2018-06" db="EMBL/GenBank/DDBJ databases">
        <title>Comparative genomics reveals the genomic features of Rhizophagus irregularis, R. cerebriforme, R. diaphanum and Gigaspora rosea, and their symbiotic lifestyle signature.</title>
        <authorList>
            <person name="Morin E."/>
            <person name="San Clemente H."/>
            <person name="Chen E.C.H."/>
            <person name="De La Providencia I."/>
            <person name="Hainaut M."/>
            <person name="Kuo A."/>
            <person name="Kohler A."/>
            <person name="Murat C."/>
            <person name="Tang N."/>
            <person name="Roy S."/>
            <person name="Loubradou J."/>
            <person name="Henrissat B."/>
            <person name="Grigoriev I.V."/>
            <person name="Corradi N."/>
            <person name="Roux C."/>
            <person name="Martin F.M."/>
        </authorList>
    </citation>
    <scope>NUCLEOTIDE SEQUENCE [LARGE SCALE GENOMIC DNA]</scope>
    <source>
        <strain evidence="1 2">DAOM 194757</strain>
    </source>
</reference>
<dbReference type="InterPro" id="IPR032675">
    <property type="entry name" value="LRR_dom_sf"/>
</dbReference>
<dbReference type="PANTHER" id="PTHR24114:SF2">
    <property type="entry name" value="F-BOX DOMAIN-CONTAINING PROTEIN-RELATED"/>
    <property type="match status" value="1"/>
</dbReference>
<protein>
    <submittedName>
        <fullName evidence="1">Uncharacterized protein</fullName>
    </submittedName>
</protein>
<evidence type="ECO:0000313" key="2">
    <source>
        <dbReference type="Proteomes" id="UP000266673"/>
    </source>
</evidence>
<dbReference type="OrthoDB" id="120976at2759"/>
<dbReference type="EMBL" id="QKWP01001242">
    <property type="protein sequence ID" value="RIB10510.1"/>
    <property type="molecule type" value="Genomic_DNA"/>
</dbReference>
<comment type="caution">
    <text evidence="1">The sequence shown here is derived from an EMBL/GenBank/DDBJ whole genome shotgun (WGS) entry which is preliminary data.</text>
</comment>
<keyword evidence="2" id="KW-1185">Reference proteome</keyword>
<dbReference type="InterPro" id="IPR001611">
    <property type="entry name" value="Leu-rich_rpt"/>
</dbReference>
<dbReference type="AlphaFoldDB" id="A0A397UJV0"/>
<proteinExistence type="predicted"/>
<sequence length="228" mass="24998">MSFEFATSSSSTCWPVTINPHEITAATTYSSGTANSNSHQITAVTTFPPYSTSTNFSAHEDDILENMRKEARECLDEDRYFKALELHEEILKNNQHDEDDRKSASSWNLSKNRLRDINELKKALCKNTILTSLNLNNNKLGSDKGKILTDALCQNTTLTSLNLILNDLGPKGGQILADALCKNTTLTFLNLTYNVLGSEGGKALAEALYENTTLTFLNIGGNSIGPEG</sequence>
<dbReference type="Gene3D" id="3.80.10.10">
    <property type="entry name" value="Ribonuclease Inhibitor"/>
    <property type="match status" value="1"/>
</dbReference>
<dbReference type="SUPFAM" id="SSF52047">
    <property type="entry name" value="RNI-like"/>
    <property type="match status" value="1"/>
</dbReference>
<gene>
    <name evidence="1" type="ORF">C2G38_2043434</name>
</gene>
<organism evidence="1 2">
    <name type="scientific">Gigaspora rosea</name>
    <dbReference type="NCBI Taxonomy" id="44941"/>
    <lineage>
        <taxon>Eukaryota</taxon>
        <taxon>Fungi</taxon>
        <taxon>Fungi incertae sedis</taxon>
        <taxon>Mucoromycota</taxon>
        <taxon>Glomeromycotina</taxon>
        <taxon>Glomeromycetes</taxon>
        <taxon>Diversisporales</taxon>
        <taxon>Gigasporaceae</taxon>
        <taxon>Gigaspora</taxon>
    </lineage>
</organism>
<dbReference type="Pfam" id="PF13516">
    <property type="entry name" value="LRR_6"/>
    <property type="match status" value="4"/>
</dbReference>
<evidence type="ECO:0000313" key="1">
    <source>
        <dbReference type="EMBL" id="RIB10510.1"/>
    </source>
</evidence>